<keyword evidence="1 4" id="KW-0812">Transmembrane</keyword>
<evidence type="ECO:0000256" key="1">
    <source>
        <dbReference type="ARBA" id="ARBA00022692"/>
    </source>
</evidence>
<evidence type="ECO:0000313" key="6">
    <source>
        <dbReference type="EMBL" id="KZB68231.1"/>
    </source>
</evidence>
<reference evidence="6 7" key="1">
    <citation type="submission" date="2015-12" db="EMBL/GenBank/DDBJ databases">
        <title>Genome sequence of Thalassospira lucentensis MCCC 1A02072.</title>
        <authorList>
            <person name="Lu L."/>
            <person name="Lai Q."/>
            <person name="Shao Z."/>
            <person name="Qian P."/>
        </authorList>
    </citation>
    <scope>NUCLEOTIDE SEQUENCE [LARGE SCALE GENOMIC DNA]</scope>
    <source>
        <strain evidence="6 7">MCCC 1A02072</strain>
    </source>
</reference>
<dbReference type="Proteomes" id="UP000076335">
    <property type="component" value="Unassembled WGS sequence"/>
</dbReference>
<gene>
    <name evidence="6" type="ORF">AUP42_12330</name>
</gene>
<evidence type="ECO:0000256" key="4">
    <source>
        <dbReference type="SAM" id="Phobius"/>
    </source>
</evidence>
<dbReference type="InterPro" id="IPR011701">
    <property type="entry name" value="MFS"/>
</dbReference>
<dbReference type="PANTHER" id="PTHR42910:SF1">
    <property type="entry name" value="MAJOR FACILITATOR SUPERFAMILY (MFS) PROFILE DOMAIN-CONTAINING PROTEIN"/>
    <property type="match status" value="1"/>
</dbReference>
<feature type="transmembrane region" description="Helical" evidence="4">
    <location>
        <begin position="42"/>
        <end position="66"/>
    </location>
</feature>
<evidence type="ECO:0000259" key="5">
    <source>
        <dbReference type="PROSITE" id="PS50850"/>
    </source>
</evidence>
<feature type="transmembrane region" description="Helical" evidence="4">
    <location>
        <begin position="102"/>
        <end position="123"/>
    </location>
</feature>
<feature type="transmembrane region" description="Helical" evidence="4">
    <location>
        <begin position="218"/>
        <end position="237"/>
    </location>
</feature>
<dbReference type="CDD" id="cd17324">
    <property type="entry name" value="MFS_NepI_like"/>
    <property type="match status" value="1"/>
</dbReference>
<keyword evidence="2 4" id="KW-1133">Transmembrane helix</keyword>
<dbReference type="Gene3D" id="1.20.1250.20">
    <property type="entry name" value="MFS general substrate transporter like domains"/>
    <property type="match status" value="1"/>
</dbReference>
<accession>A0A154LAB8</accession>
<feature type="transmembrane region" description="Helical" evidence="4">
    <location>
        <begin position="78"/>
        <end position="96"/>
    </location>
</feature>
<proteinExistence type="predicted"/>
<dbReference type="RefSeq" id="WP_062949167.1">
    <property type="nucleotide sequence ID" value="NZ_LPVY01000003.1"/>
</dbReference>
<feature type="transmembrane region" description="Helical" evidence="4">
    <location>
        <begin position="249"/>
        <end position="267"/>
    </location>
</feature>
<dbReference type="SUPFAM" id="SSF103473">
    <property type="entry name" value="MFS general substrate transporter"/>
    <property type="match status" value="1"/>
</dbReference>
<evidence type="ECO:0000256" key="3">
    <source>
        <dbReference type="ARBA" id="ARBA00023136"/>
    </source>
</evidence>
<dbReference type="AlphaFoldDB" id="A0A154LAB8"/>
<feature type="transmembrane region" description="Helical" evidence="4">
    <location>
        <begin position="12"/>
        <end position="30"/>
    </location>
</feature>
<comment type="caution">
    <text evidence="6">The sequence shown here is derived from an EMBL/GenBank/DDBJ whole genome shotgun (WGS) entry which is preliminary data.</text>
</comment>
<feature type="domain" description="Major facilitator superfamily (MFS) profile" evidence="5">
    <location>
        <begin position="13"/>
        <end position="393"/>
    </location>
</feature>
<keyword evidence="3 4" id="KW-0472">Membrane</keyword>
<feature type="transmembrane region" description="Helical" evidence="4">
    <location>
        <begin position="135"/>
        <end position="154"/>
    </location>
</feature>
<organism evidence="6 7">
    <name type="scientific">Thalassospira lucentensis</name>
    <dbReference type="NCBI Taxonomy" id="168935"/>
    <lineage>
        <taxon>Bacteria</taxon>
        <taxon>Pseudomonadati</taxon>
        <taxon>Pseudomonadota</taxon>
        <taxon>Alphaproteobacteria</taxon>
        <taxon>Rhodospirillales</taxon>
        <taxon>Thalassospiraceae</taxon>
        <taxon>Thalassospira</taxon>
    </lineage>
</organism>
<dbReference type="EMBL" id="LPVY01000003">
    <property type="protein sequence ID" value="KZB68231.1"/>
    <property type="molecule type" value="Genomic_DNA"/>
</dbReference>
<dbReference type="Pfam" id="PF07690">
    <property type="entry name" value="MFS_1"/>
    <property type="match status" value="1"/>
</dbReference>
<dbReference type="GO" id="GO:0022857">
    <property type="term" value="F:transmembrane transporter activity"/>
    <property type="evidence" value="ECO:0007669"/>
    <property type="project" value="InterPro"/>
</dbReference>
<feature type="transmembrane region" description="Helical" evidence="4">
    <location>
        <begin position="364"/>
        <end position="384"/>
    </location>
</feature>
<dbReference type="InterPro" id="IPR020846">
    <property type="entry name" value="MFS_dom"/>
</dbReference>
<evidence type="ECO:0000256" key="2">
    <source>
        <dbReference type="ARBA" id="ARBA00022989"/>
    </source>
</evidence>
<name>A0A154LAB8_9PROT</name>
<dbReference type="OrthoDB" id="9815356at2"/>
<sequence length="393" mass="41280">MSRTDAPGLGRGLTFVMAIAAGLAVANIYYNQPMLGIIMAEFGQSGTAALIPTATQLGYAIGLFLLVPLGDLFDRRKLIVLQFLLLALVLVIEGSAPTDYILFASSVLLGACSTVAQQIIPYATALTPPESRGKTIGTVMAGLLCGILLSRTLAGFVSTHLGWREMFWLAAPVAVLAAILMAVMLPKDKARTSIGYGEALLSVLFLCKQQPALRRATLTQAALFGSFSAFWTILALHLQEPDYQLGADIAGLFGVLGAIGVLAAPLSGRLADRYGPSRVIAAGVIICVISWLAFGLWTALAGLILGVIILDFGVQSAMISNQHVIFGLVPEARSRINTVYMTGMFLGGSFGSAGATYAWGLGGWPAVCGFGLTLSLIAMVPSMAQLRSNPVPR</sequence>
<dbReference type="PANTHER" id="PTHR42910">
    <property type="entry name" value="TRANSPORTER SCO4007-RELATED"/>
    <property type="match status" value="1"/>
</dbReference>
<protein>
    <submittedName>
        <fullName evidence="6">MFS transporter</fullName>
    </submittedName>
</protein>
<dbReference type="InterPro" id="IPR036259">
    <property type="entry name" value="MFS_trans_sf"/>
</dbReference>
<feature type="transmembrane region" description="Helical" evidence="4">
    <location>
        <begin position="166"/>
        <end position="185"/>
    </location>
</feature>
<evidence type="ECO:0000313" key="7">
    <source>
        <dbReference type="Proteomes" id="UP000076335"/>
    </source>
</evidence>
<dbReference type="PROSITE" id="PS50850">
    <property type="entry name" value="MFS"/>
    <property type="match status" value="1"/>
</dbReference>